<dbReference type="InterPro" id="IPR036661">
    <property type="entry name" value="Luciferase-like_sf"/>
</dbReference>
<dbReference type="Proteomes" id="UP001157069">
    <property type="component" value="Unassembled WGS sequence"/>
</dbReference>
<keyword evidence="2" id="KW-1185">Reference proteome</keyword>
<sequence length="126" mass="13030">MLTGGTSADVAREAVAVIGEGRSAAGHTGAHPVAEFIMAVFADAPDAVPAARARLEAAWDHWDIAPERRGGVVGTPAEVAQQLQPWLDAGVTHLVLQPMEDADRTAFVRGAGEVAALLRASTTPRG</sequence>
<comment type="caution">
    <text evidence="1">The sequence shown here is derived from an EMBL/GenBank/DDBJ whole genome shotgun (WGS) entry which is preliminary data.</text>
</comment>
<proteinExistence type="predicted"/>
<protein>
    <recommendedName>
        <fullName evidence="3">Luciferase-like domain-containing protein</fullName>
    </recommendedName>
</protein>
<dbReference type="Gene3D" id="3.20.20.30">
    <property type="entry name" value="Luciferase-like domain"/>
    <property type="match status" value="1"/>
</dbReference>
<name>A0ABQ6JWF1_9MICO</name>
<evidence type="ECO:0000313" key="1">
    <source>
        <dbReference type="EMBL" id="GMA91075.1"/>
    </source>
</evidence>
<reference evidence="2" key="1">
    <citation type="journal article" date="2019" name="Int. J. Syst. Evol. Microbiol.">
        <title>The Global Catalogue of Microorganisms (GCM) 10K type strain sequencing project: providing services to taxonomists for standard genome sequencing and annotation.</title>
        <authorList>
            <consortium name="The Broad Institute Genomics Platform"/>
            <consortium name="The Broad Institute Genome Sequencing Center for Infectious Disease"/>
            <person name="Wu L."/>
            <person name="Ma J."/>
        </authorList>
    </citation>
    <scope>NUCLEOTIDE SEQUENCE [LARGE SCALE GENOMIC DNA]</scope>
    <source>
        <strain evidence="2">NBRC 108755</strain>
    </source>
</reference>
<dbReference type="EMBL" id="BSVA01000001">
    <property type="protein sequence ID" value="GMA91075.1"/>
    <property type="molecule type" value="Genomic_DNA"/>
</dbReference>
<accession>A0ABQ6JWF1</accession>
<evidence type="ECO:0000313" key="2">
    <source>
        <dbReference type="Proteomes" id="UP001157069"/>
    </source>
</evidence>
<organism evidence="1 2">
    <name type="scientific">Homoserinibacter gongjuensis</name>
    <dbReference type="NCBI Taxonomy" id="1162968"/>
    <lineage>
        <taxon>Bacteria</taxon>
        <taxon>Bacillati</taxon>
        <taxon>Actinomycetota</taxon>
        <taxon>Actinomycetes</taxon>
        <taxon>Micrococcales</taxon>
        <taxon>Microbacteriaceae</taxon>
        <taxon>Homoserinibacter</taxon>
    </lineage>
</organism>
<evidence type="ECO:0008006" key="3">
    <source>
        <dbReference type="Google" id="ProtNLM"/>
    </source>
</evidence>
<gene>
    <name evidence="1" type="ORF">GCM10025869_16040</name>
</gene>
<dbReference type="SUPFAM" id="SSF51679">
    <property type="entry name" value="Bacterial luciferase-like"/>
    <property type="match status" value="1"/>
</dbReference>